<dbReference type="AlphaFoldDB" id="A0A0V0SI44"/>
<protein>
    <submittedName>
        <fullName evidence="1">Uncharacterized protein</fullName>
    </submittedName>
</protein>
<sequence length="71" mass="8163">MFTQKKTAELPSIIKATKDTNATKDTRTTADHFSDISILNYSKNYSLSVQTRDIINIVWDKEYSKAQINYS</sequence>
<keyword evidence="2" id="KW-1185">Reference proteome</keyword>
<organism evidence="1 2">
    <name type="scientific">Trichinella nelsoni</name>
    <dbReference type="NCBI Taxonomy" id="6336"/>
    <lineage>
        <taxon>Eukaryota</taxon>
        <taxon>Metazoa</taxon>
        <taxon>Ecdysozoa</taxon>
        <taxon>Nematoda</taxon>
        <taxon>Enoplea</taxon>
        <taxon>Dorylaimia</taxon>
        <taxon>Trichinellida</taxon>
        <taxon>Trichinellidae</taxon>
        <taxon>Trichinella</taxon>
    </lineage>
</organism>
<accession>A0A0V0SI44</accession>
<reference evidence="1 2" key="1">
    <citation type="submission" date="2015-01" db="EMBL/GenBank/DDBJ databases">
        <title>Evolution of Trichinella species and genotypes.</title>
        <authorList>
            <person name="Korhonen P.K."/>
            <person name="Edoardo P."/>
            <person name="Giuseppe L.R."/>
            <person name="Gasser R.B."/>
        </authorList>
    </citation>
    <scope>NUCLEOTIDE SEQUENCE [LARGE SCALE GENOMIC DNA]</scope>
    <source>
        <strain evidence="1">ISS37</strain>
    </source>
</reference>
<comment type="caution">
    <text evidence="1">The sequence shown here is derived from an EMBL/GenBank/DDBJ whole genome shotgun (WGS) entry which is preliminary data.</text>
</comment>
<dbReference type="EMBL" id="JYDL01000007">
    <property type="protein sequence ID" value="KRX26413.1"/>
    <property type="molecule type" value="Genomic_DNA"/>
</dbReference>
<evidence type="ECO:0000313" key="1">
    <source>
        <dbReference type="EMBL" id="KRX26413.1"/>
    </source>
</evidence>
<name>A0A0V0SI44_9BILA</name>
<dbReference type="Proteomes" id="UP000054630">
    <property type="component" value="Unassembled WGS sequence"/>
</dbReference>
<gene>
    <name evidence="1" type="ORF">T07_9551</name>
</gene>
<proteinExistence type="predicted"/>
<evidence type="ECO:0000313" key="2">
    <source>
        <dbReference type="Proteomes" id="UP000054630"/>
    </source>
</evidence>